<dbReference type="SUPFAM" id="SSF48403">
    <property type="entry name" value="Ankyrin repeat"/>
    <property type="match status" value="1"/>
</dbReference>
<name>A0A1I8F9P2_9PLAT</name>
<evidence type="ECO:0000256" key="1">
    <source>
        <dbReference type="SAM" id="MobiDB-lite"/>
    </source>
</evidence>
<accession>A0A1I8F9P2</accession>
<evidence type="ECO:0000313" key="3">
    <source>
        <dbReference type="Proteomes" id="UP000095280"/>
    </source>
</evidence>
<dbReference type="PANTHER" id="PTHR23257:SF963">
    <property type="entry name" value="AT08303P"/>
    <property type="match status" value="1"/>
</dbReference>
<dbReference type="GO" id="GO:0005524">
    <property type="term" value="F:ATP binding"/>
    <property type="evidence" value="ECO:0007669"/>
    <property type="project" value="InterPro"/>
</dbReference>
<organism evidence="3 4">
    <name type="scientific">Macrostomum lignano</name>
    <dbReference type="NCBI Taxonomy" id="282301"/>
    <lineage>
        <taxon>Eukaryota</taxon>
        <taxon>Metazoa</taxon>
        <taxon>Spiralia</taxon>
        <taxon>Lophotrochozoa</taxon>
        <taxon>Platyhelminthes</taxon>
        <taxon>Rhabditophora</taxon>
        <taxon>Macrostomorpha</taxon>
        <taxon>Macrostomida</taxon>
        <taxon>Macrostomidae</taxon>
        <taxon>Macrostomum</taxon>
    </lineage>
</organism>
<dbReference type="InterPro" id="IPR011009">
    <property type="entry name" value="Kinase-like_dom_sf"/>
</dbReference>
<dbReference type="Gene3D" id="1.25.40.20">
    <property type="entry name" value="Ankyrin repeat-containing domain"/>
    <property type="match status" value="1"/>
</dbReference>
<dbReference type="GO" id="GO:0005737">
    <property type="term" value="C:cytoplasm"/>
    <property type="evidence" value="ECO:0007669"/>
    <property type="project" value="TreeGrafter"/>
</dbReference>
<dbReference type="Gene3D" id="1.10.510.10">
    <property type="entry name" value="Transferase(Phosphotransferase) domain 1"/>
    <property type="match status" value="1"/>
</dbReference>
<dbReference type="GO" id="GO:0007165">
    <property type="term" value="P:signal transduction"/>
    <property type="evidence" value="ECO:0007669"/>
    <property type="project" value="TreeGrafter"/>
</dbReference>
<protein>
    <submittedName>
        <fullName evidence="4">Protein kinase domain-containing protein</fullName>
    </submittedName>
</protein>
<dbReference type="InterPro" id="IPR036770">
    <property type="entry name" value="Ankyrin_rpt-contain_sf"/>
</dbReference>
<dbReference type="Proteomes" id="UP000095280">
    <property type="component" value="Unplaced"/>
</dbReference>
<feature type="domain" description="Protein kinase" evidence="2">
    <location>
        <begin position="338"/>
        <end position="634"/>
    </location>
</feature>
<dbReference type="PROSITE" id="PS50011">
    <property type="entry name" value="PROTEIN_KINASE_DOM"/>
    <property type="match status" value="1"/>
</dbReference>
<dbReference type="Pfam" id="PF13637">
    <property type="entry name" value="Ank_4"/>
    <property type="match status" value="1"/>
</dbReference>
<dbReference type="GO" id="GO:0004672">
    <property type="term" value="F:protein kinase activity"/>
    <property type="evidence" value="ECO:0007669"/>
    <property type="project" value="InterPro"/>
</dbReference>
<dbReference type="Pfam" id="PF00069">
    <property type="entry name" value="Pkinase"/>
    <property type="match status" value="1"/>
</dbReference>
<evidence type="ECO:0000313" key="4">
    <source>
        <dbReference type="WBParaSite" id="maker-unitig_25252-snap-gene-0.2-mRNA-1"/>
    </source>
</evidence>
<dbReference type="InterPro" id="IPR000719">
    <property type="entry name" value="Prot_kinase_dom"/>
</dbReference>
<sequence>SSAASHACSCISHPAETEQLPAPWHPMRRHQTQPLEMERKLRAALEAGGQRGACKRLCGEVGSNIELEHQDESWMKLVKEKGGRGCLRIAMKMRRQSLNFAAMNRKSNSCLKWLVKELGSDCLTVPDKYGNTGVIWPLSIRSIESLEWIKRQIGTDCFRLKGLLDRTAFHFAARFLTNTVTRPSIWPPQHQGIESLEWIKRQIGTDCFRLKGDYDSTAFHFAARKSDNSNLKWLVKELGSDCLTVPDDTIRYHGRHLPLSIRASSRWSGSRDRSELTAFRLKGDDIETAFHFAAEKFDNSNLKWLVKELGSDCLTVPDKDGDTAVHLAAQHQPVDSLQFIFDQIGAEMFSLKNNRGETPADVVESVAVRNRRVSKAGLDFLHAAVARSLSASRWQLSADCRLSWLGDELALCEHRDPQSCRRARETLCRLRHPNIVRFLHIAQAGPATVVVFHGAAGRPELGEFIDKPLTSLTISRLQSPRGAAHLHRRQPPVIHRDINCSNIFVCADNTRIKLIDFGLSIKLEQSVSHVSLLRHPKHSELHGARANSEQESRTACRQQRVGHLGVRLLGLPEWPPARALQRQPKRHIRSPLKIANSGAPALRDGRRRAEDFYSAAPQRTAAEKAARSCLSTSS</sequence>
<dbReference type="InterPro" id="IPR002110">
    <property type="entry name" value="Ankyrin_rpt"/>
</dbReference>
<dbReference type="InterPro" id="IPR050167">
    <property type="entry name" value="Ser_Thr_protein_kinase"/>
</dbReference>
<keyword evidence="3" id="KW-1185">Reference proteome</keyword>
<reference evidence="4" key="1">
    <citation type="submission" date="2016-11" db="UniProtKB">
        <authorList>
            <consortium name="WormBaseParasite"/>
        </authorList>
    </citation>
    <scope>IDENTIFICATION</scope>
</reference>
<evidence type="ECO:0000259" key="2">
    <source>
        <dbReference type="PROSITE" id="PS50011"/>
    </source>
</evidence>
<dbReference type="SMART" id="SM00248">
    <property type="entry name" value="ANK"/>
    <property type="match status" value="3"/>
</dbReference>
<dbReference type="PANTHER" id="PTHR23257">
    <property type="entry name" value="SERINE-THREONINE PROTEIN KINASE"/>
    <property type="match status" value="1"/>
</dbReference>
<dbReference type="WBParaSite" id="maker-unitig_25252-snap-gene-0.2-mRNA-1">
    <property type="protein sequence ID" value="maker-unitig_25252-snap-gene-0.2-mRNA-1"/>
    <property type="gene ID" value="maker-unitig_25252-snap-gene-0.2"/>
</dbReference>
<dbReference type="SUPFAM" id="SSF56112">
    <property type="entry name" value="Protein kinase-like (PK-like)"/>
    <property type="match status" value="1"/>
</dbReference>
<dbReference type="AlphaFoldDB" id="A0A1I8F9P2"/>
<proteinExistence type="predicted"/>
<feature type="region of interest" description="Disordered" evidence="1">
    <location>
        <begin position="597"/>
        <end position="618"/>
    </location>
</feature>